<proteinExistence type="predicted"/>
<name>A0A371FC46_MUCPR</name>
<evidence type="ECO:0000313" key="1">
    <source>
        <dbReference type="EMBL" id="RDX75859.1"/>
    </source>
</evidence>
<reference evidence="1" key="1">
    <citation type="submission" date="2018-05" db="EMBL/GenBank/DDBJ databases">
        <title>Draft genome of Mucuna pruriens seed.</title>
        <authorList>
            <person name="Nnadi N.E."/>
            <person name="Vos R."/>
            <person name="Hasami M.H."/>
            <person name="Devisetty U.K."/>
            <person name="Aguiy J.C."/>
        </authorList>
    </citation>
    <scope>NUCLEOTIDE SEQUENCE [LARGE SCALE GENOMIC DNA]</scope>
    <source>
        <strain evidence="1">JCA_2017</strain>
    </source>
</reference>
<protein>
    <submittedName>
        <fullName evidence="1">Uncharacterized protein</fullName>
    </submittedName>
</protein>
<comment type="caution">
    <text evidence="1">The sequence shown here is derived from an EMBL/GenBank/DDBJ whole genome shotgun (WGS) entry which is preliminary data.</text>
</comment>
<sequence>MNKYLASFVPIKNESRLLSYNSNLELDHRRVTKEVLRLKEGLLLIIYIFLLEEKYNGKVQSQSSLHTLLRLDLCIFQCHNFSKLVVKHYFKT</sequence>
<gene>
    <name evidence="1" type="ORF">CR513_44215</name>
</gene>
<dbReference type="EMBL" id="QJKJ01009698">
    <property type="protein sequence ID" value="RDX75859.1"/>
    <property type="molecule type" value="Genomic_DNA"/>
</dbReference>
<accession>A0A371FC46</accession>
<feature type="non-terminal residue" evidence="1">
    <location>
        <position position="1"/>
    </location>
</feature>
<dbReference type="AlphaFoldDB" id="A0A371FC46"/>
<evidence type="ECO:0000313" key="2">
    <source>
        <dbReference type="Proteomes" id="UP000257109"/>
    </source>
</evidence>
<organism evidence="1 2">
    <name type="scientific">Mucuna pruriens</name>
    <name type="common">Velvet bean</name>
    <name type="synonym">Dolichos pruriens</name>
    <dbReference type="NCBI Taxonomy" id="157652"/>
    <lineage>
        <taxon>Eukaryota</taxon>
        <taxon>Viridiplantae</taxon>
        <taxon>Streptophyta</taxon>
        <taxon>Embryophyta</taxon>
        <taxon>Tracheophyta</taxon>
        <taxon>Spermatophyta</taxon>
        <taxon>Magnoliopsida</taxon>
        <taxon>eudicotyledons</taxon>
        <taxon>Gunneridae</taxon>
        <taxon>Pentapetalae</taxon>
        <taxon>rosids</taxon>
        <taxon>fabids</taxon>
        <taxon>Fabales</taxon>
        <taxon>Fabaceae</taxon>
        <taxon>Papilionoideae</taxon>
        <taxon>50 kb inversion clade</taxon>
        <taxon>NPAAA clade</taxon>
        <taxon>indigoferoid/millettioid clade</taxon>
        <taxon>Phaseoleae</taxon>
        <taxon>Mucuna</taxon>
    </lineage>
</organism>
<dbReference type="Proteomes" id="UP000257109">
    <property type="component" value="Unassembled WGS sequence"/>
</dbReference>
<keyword evidence="2" id="KW-1185">Reference proteome</keyword>